<dbReference type="EMBL" id="BGPR01003874">
    <property type="protein sequence ID" value="GBM93452.1"/>
    <property type="molecule type" value="Genomic_DNA"/>
</dbReference>
<keyword evidence="2" id="KW-1185">Reference proteome</keyword>
<protein>
    <submittedName>
        <fullName evidence="1">Uncharacterized protein</fullName>
    </submittedName>
</protein>
<sequence length="96" mass="11079">MKGVAAFLKGVLNEEISSGIAFGIKRISHLARWLKRRHSRAPDQMEIQQIEIRQIDMVENTRSTYMSLGEGMFRMQKIDLNISQFALLTLQHTSLF</sequence>
<comment type="caution">
    <text evidence="1">The sequence shown here is derived from an EMBL/GenBank/DDBJ whole genome shotgun (WGS) entry which is preliminary data.</text>
</comment>
<proteinExistence type="predicted"/>
<name>A0A4Y2JVT1_ARAVE</name>
<gene>
    <name evidence="1" type="ORF">AVEN_218630_1</name>
</gene>
<organism evidence="1 2">
    <name type="scientific">Araneus ventricosus</name>
    <name type="common">Orbweaver spider</name>
    <name type="synonym">Epeira ventricosa</name>
    <dbReference type="NCBI Taxonomy" id="182803"/>
    <lineage>
        <taxon>Eukaryota</taxon>
        <taxon>Metazoa</taxon>
        <taxon>Ecdysozoa</taxon>
        <taxon>Arthropoda</taxon>
        <taxon>Chelicerata</taxon>
        <taxon>Arachnida</taxon>
        <taxon>Araneae</taxon>
        <taxon>Araneomorphae</taxon>
        <taxon>Entelegynae</taxon>
        <taxon>Araneoidea</taxon>
        <taxon>Araneidae</taxon>
        <taxon>Araneus</taxon>
    </lineage>
</organism>
<evidence type="ECO:0000313" key="2">
    <source>
        <dbReference type="Proteomes" id="UP000499080"/>
    </source>
</evidence>
<dbReference type="Proteomes" id="UP000499080">
    <property type="component" value="Unassembled WGS sequence"/>
</dbReference>
<evidence type="ECO:0000313" key="1">
    <source>
        <dbReference type="EMBL" id="GBM93452.1"/>
    </source>
</evidence>
<dbReference type="AlphaFoldDB" id="A0A4Y2JVT1"/>
<accession>A0A4Y2JVT1</accession>
<reference evidence="1 2" key="1">
    <citation type="journal article" date="2019" name="Sci. Rep.">
        <title>Orb-weaving spider Araneus ventricosus genome elucidates the spidroin gene catalogue.</title>
        <authorList>
            <person name="Kono N."/>
            <person name="Nakamura H."/>
            <person name="Ohtoshi R."/>
            <person name="Moran D.A.P."/>
            <person name="Shinohara A."/>
            <person name="Yoshida Y."/>
            <person name="Fujiwara M."/>
            <person name="Mori M."/>
            <person name="Tomita M."/>
            <person name="Arakawa K."/>
        </authorList>
    </citation>
    <scope>NUCLEOTIDE SEQUENCE [LARGE SCALE GENOMIC DNA]</scope>
</reference>